<keyword evidence="6" id="KW-1185">Reference proteome</keyword>
<dbReference type="InterPro" id="IPR022770">
    <property type="entry name" value="IucA/IucC-like_C"/>
</dbReference>
<dbReference type="Pfam" id="PF06276">
    <property type="entry name" value="FhuF"/>
    <property type="match status" value="1"/>
</dbReference>
<dbReference type="PANTHER" id="PTHR34384">
    <property type="entry name" value="L-2,3-DIAMINOPROPANOATE--CITRATE LIGASE"/>
    <property type="match status" value="1"/>
</dbReference>
<dbReference type="Proteomes" id="UP000436138">
    <property type="component" value="Chromosome"/>
</dbReference>
<dbReference type="GO" id="GO:0016881">
    <property type="term" value="F:acid-amino acid ligase activity"/>
    <property type="evidence" value="ECO:0007669"/>
    <property type="project" value="UniProtKB-ARBA"/>
</dbReference>
<dbReference type="KEGG" id="sbro:GQF42_36810"/>
<dbReference type="GO" id="GO:0019290">
    <property type="term" value="P:siderophore biosynthetic process"/>
    <property type="evidence" value="ECO:0007669"/>
    <property type="project" value="InterPro"/>
</dbReference>
<protein>
    <submittedName>
        <fullName evidence="5">Iron transporter</fullName>
    </submittedName>
</protein>
<gene>
    <name evidence="5" type="ORF">GQF42_36810</name>
</gene>
<evidence type="ECO:0000313" key="5">
    <source>
        <dbReference type="EMBL" id="QHA08092.1"/>
    </source>
</evidence>
<dbReference type="Gene3D" id="1.10.510.40">
    <property type="match status" value="1"/>
</dbReference>
<dbReference type="InterPro" id="IPR007310">
    <property type="entry name" value="Aerobactin_biosyn_IucA/IucC_N"/>
</dbReference>
<feature type="domain" description="Aerobactin siderophore biosynthesis IucA/IucC-like C-terminal" evidence="4">
    <location>
        <begin position="383"/>
        <end position="541"/>
    </location>
</feature>
<comment type="similarity">
    <text evidence="2">Belongs to the IucA/IucC family.</text>
</comment>
<feature type="domain" description="Aerobactin siderophore biosynthesis IucA/IucC N-terminal" evidence="3">
    <location>
        <begin position="144"/>
        <end position="359"/>
    </location>
</feature>
<evidence type="ECO:0000313" key="6">
    <source>
        <dbReference type="Proteomes" id="UP000436138"/>
    </source>
</evidence>
<evidence type="ECO:0000259" key="3">
    <source>
        <dbReference type="Pfam" id="PF04183"/>
    </source>
</evidence>
<accession>A0A6I6N9N4</accession>
<dbReference type="AlphaFoldDB" id="A0A6I6N9N4"/>
<proteinExistence type="inferred from homology"/>
<reference evidence="5 6" key="1">
    <citation type="submission" date="2019-12" db="EMBL/GenBank/DDBJ databases">
        <title>Streptomyces sp. strain T44 isolated from rhizosphere soil of Broussonetia papyrifera.</title>
        <authorList>
            <person name="Mo P."/>
        </authorList>
    </citation>
    <scope>NUCLEOTIDE SEQUENCE [LARGE SCALE GENOMIC DNA]</scope>
    <source>
        <strain evidence="5 6">T44</strain>
    </source>
</reference>
<dbReference type="RefSeq" id="WP_158927173.1">
    <property type="nucleotide sequence ID" value="NZ_CP047020.1"/>
</dbReference>
<comment type="pathway">
    <text evidence="1">Siderophore biosynthesis.</text>
</comment>
<dbReference type="EMBL" id="CP047020">
    <property type="protein sequence ID" value="QHA08092.1"/>
    <property type="molecule type" value="Genomic_DNA"/>
</dbReference>
<evidence type="ECO:0000259" key="4">
    <source>
        <dbReference type="Pfam" id="PF06276"/>
    </source>
</evidence>
<dbReference type="Pfam" id="PF04183">
    <property type="entry name" value="IucA_IucC"/>
    <property type="match status" value="1"/>
</dbReference>
<evidence type="ECO:0000256" key="1">
    <source>
        <dbReference type="ARBA" id="ARBA00004924"/>
    </source>
</evidence>
<evidence type="ECO:0000256" key="2">
    <source>
        <dbReference type="ARBA" id="ARBA00007832"/>
    </source>
</evidence>
<dbReference type="PANTHER" id="PTHR34384:SF5">
    <property type="entry name" value="L-2,3-DIAMINOPROPANOATE--CITRATE LIGASE"/>
    <property type="match status" value="1"/>
</dbReference>
<organism evidence="5 6">
    <name type="scientific">Streptomyces broussonetiae</name>
    <dbReference type="NCBI Taxonomy" id="2686304"/>
    <lineage>
        <taxon>Bacteria</taxon>
        <taxon>Bacillati</taxon>
        <taxon>Actinomycetota</taxon>
        <taxon>Actinomycetes</taxon>
        <taxon>Kitasatosporales</taxon>
        <taxon>Streptomycetaceae</taxon>
        <taxon>Streptomyces</taxon>
    </lineage>
</organism>
<name>A0A6I6N9N4_9ACTN</name>
<sequence length="562" mass="61696">MSTGTATHDTPTGASTPVTTADTVTVHTLLNCLIREVSAPEHQVTVDDGHLLLRLPRRGVLLRSPLRRVSLLGAHRFRGPVQRLDNDAWVAVGWKELAGYIRDELELRTGVANEEFLSQVADSRETIRTALDERAGASPHPDPYVASEQSLVFGHRFHPTPKARTGDPADWLAYGPETGARFRLRHLAVRRHLVCEEGELRELDVLCPASDPGFAVLPVHPWQYRLLQGHDRLRQAVAAGDVVDAEVGGPELVPTASVRTLYDPDSDTFLKFSLNVRLTNCLRRHAGYELSGAVALNRLLQPVFAGLAGRFPGCALLAEPGYRTLAAGKELLEGLGVIVRSGLRRHLRPGVTPLLAAAVADEYPTSTAHVSHLLARGDADVLAWWDAYLRLLLPPVLAAYFEHGVVLEPHLQNVVVGVHPDGTPAQMLFRDLEGTKLLAEHHRHALADLPEDVRGPLTYDPEHGWNRVAYCLLVNHTAEVLSALADLEPTLEPALWGLVRDHLDAYARSAAEPPRLRALLSGVPLPAKANLLLRWARQADRHATYVPLPSPLGADFPREVFR</sequence>
<dbReference type="InterPro" id="IPR037455">
    <property type="entry name" value="LucA/IucC-like"/>
</dbReference>